<organism evidence="2 3">
    <name type="scientific">Rhynchosporium agropyri</name>
    <dbReference type="NCBI Taxonomy" id="914238"/>
    <lineage>
        <taxon>Eukaryota</taxon>
        <taxon>Fungi</taxon>
        <taxon>Dikarya</taxon>
        <taxon>Ascomycota</taxon>
        <taxon>Pezizomycotina</taxon>
        <taxon>Leotiomycetes</taxon>
        <taxon>Helotiales</taxon>
        <taxon>Ploettnerulaceae</taxon>
        <taxon>Rhynchosporium</taxon>
    </lineage>
</organism>
<proteinExistence type="predicted"/>
<keyword evidence="3" id="KW-1185">Reference proteome</keyword>
<accession>A0A1E1LT71</accession>
<dbReference type="Proteomes" id="UP000178912">
    <property type="component" value="Unassembled WGS sequence"/>
</dbReference>
<name>A0A1E1LT71_9HELO</name>
<dbReference type="AlphaFoldDB" id="A0A1E1LT71"/>
<feature type="compositionally biased region" description="Polar residues" evidence="1">
    <location>
        <begin position="44"/>
        <end position="53"/>
    </location>
</feature>
<evidence type="ECO:0000313" key="3">
    <source>
        <dbReference type="Proteomes" id="UP000178912"/>
    </source>
</evidence>
<feature type="region of interest" description="Disordered" evidence="1">
    <location>
        <begin position="44"/>
        <end position="70"/>
    </location>
</feature>
<sequence>MLELKNNFQIVTDFKDREGTAIITSLLDPAFGVSDPVEVISQASINDQDNGHSSMDIPSEDNYSHKSICP</sequence>
<gene>
    <name evidence="2" type="ORF">RAG0_17208</name>
</gene>
<evidence type="ECO:0000313" key="2">
    <source>
        <dbReference type="EMBL" id="CZT13710.1"/>
    </source>
</evidence>
<protein>
    <submittedName>
        <fullName evidence="2">Uncharacterized protein</fullName>
    </submittedName>
</protein>
<evidence type="ECO:0000256" key="1">
    <source>
        <dbReference type="SAM" id="MobiDB-lite"/>
    </source>
</evidence>
<dbReference type="EMBL" id="FJUX01000206">
    <property type="protein sequence ID" value="CZT13710.1"/>
    <property type="molecule type" value="Genomic_DNA"/>
</dbReference>
<reference evidence="3" key="1">
    <citation type="submission" date="2016-03" db="EMBL/GenBank/DDBJ databases">
        <authorList>
            <person name="Guldener U."/>
        </authorList>
    </citation>
    <scope>NUCLEOTIDE SEQUENCE [LARGE SCALE GENOMIC DNA]</scope>
    <source>
        <strain evidence="3">04CH-RAC-A.6.1</strain>
    </source>
</reference>